<evidence type="ECO:0000313" key="2">
    <source>
        <dbReference type="EMBL" id="KAJ6825581.1"/>
    </source>
</evidence>
<comment type="caution">
    <text evidence="2">The sequence shown here is derived from an EMBL/GenBank/DDBJ whole genome shotgun (WGS) entry which is preliminary data.</text>
</comment>
<dbReference type="Proteomes" id="UP001140949">
    <property type="component" value="Unassembled WGS sequence"/>
</dbReference>
<evidence type="ECO:0008006" key="4">
    <source>
        <dbReference type="Google" id="ProtNLM"/>
    </source>
</evidence>
<organism evidence="2 3">
    <name type="scientific">Iris pallida</name>
    <name type="common">Sweet iris</name>
    <dbReference type="NCBI Taxonomy" id="29817"/>
    <lineage>
        <taxon>Eukaryota</taxon>
        <taxon>Viridiplantae</taxon>
        <taxon>Streptophyta</taxon>
        <taxon>Embryophyta</taxon>
        <taxon>Tracheophyta</taxon>
        <taxon>Spermatophyta</taxon>
        <taxon>Magnoliopsida</taxon>
        <taxon>Liliopsida</taxon>
        <taxon>Asparagales</taxon>
        <taxon>Iridaceae</taxon>
        <taxon>Iridoideae</taxon>
        <taxon>Irideae</taxon>
        <taxon>Iris</taxon>
    </lineage>
</organism>
<gene>
    <name evidence="2" type="ORF">M6B38_377080</name>
</gene>
<keyword evidence="3" id="KW-1185">Reference proteome</keyword>
<dbReference type="EMBL" id="JANAVB010021599">
    <property type="protein sequence ID" value="KAJ6825581.1"/>
    <property type="molecule type" value="Genomic_DNA"/>
</dbReference>
<feature type="compositionally biased region" description="Basic and acidic residues" evidence="1">
    <location>
        <begin position="1"/>
        <end position="12"/>
    </location>
</feature>
<evidence type="ECO:0000256" key="1">
    <source>
        <dbReference type="SAM" id="MobiDB-lite"/>
    </source>
</evidence>
<proteinExistence type="predicted"/>
<accession>A0AAX6GBG9</accession>
<evidence type="ECO:0000313" key="3">
    <source>
        <dbReference type="Proteomes" id="UP001140949"/>
    </source>
</evidence>
<feature type="region of interest" description="Disordered" evidence="1">
    <location>
        <begin position="1"/>
        <end position="22"/>
    </location>
</feature>
<sequence>MAVHSDLRRRDLTFGPGNRSTELHLLRRDPPKISAFSFVCVRDEQRCHQDRSSSTSDQ</sequence>
<protein>
    <recommendedName>
        <fullName evidence="4">Ycf15</fullName>
    </recommendedName>
</protein>
<dbReference type="AlphaFoldDB" id="A0AAX6GBG9"/>
<reference evidence="2" key="1">
    <citation type="journal article" date="2023" name="GigaByte">
        <title>Genome assembly of the bearded iris, Iris pallida Lam.</title>
        <authorList>
            <person name="Bruccoleri R.E."/>
            <person name="Oakeley E.J."/>
            <person name="Faust A.M.E."/>
            <person name="Altorfer M."/>
            <person name="Dessus-Babus S."/>
            <person name="Burckhardt D."/>
            <person name="Oertli M."/>
            <person name="Naumann U."/>
            <person name="Petersen F."/>
            <person name="Wong J."/>
        </authorList>
    </citation>
    <scope>NUCLEOTIDE SEQUENCE</scope>
    <source>
        <strain evidence="2">GSM-AAB239-AS_SAM_17_03QT</strain>
    </source>
</reference>
<name>A0AAX6GBG9_IRIPA</name>
<reference evidence="2" key="2">
    <citation type="submission" date="2023-04" db="EMBL/GenBank/DDBJ databases">
        <authorList>
            <person name="Bruccoleri R.E."/>
            <person name="Oakeley E.J."/>
            <person name="Faust A.-M."/>
            <person name="Dessus-Babus S."/>
            <person name="Altorfer M."/>
            <person name="Burckhardt D."/>
            <person name="Oertli M."/>
            <person name="Naumann U."/>
            <person name="Petersen F."/>
            <person name="Wong J."/>
        </authorList>
    </citation>
    <scope>NUCLEOTIDE SEQUENCE</scope>
    <source>
        <strain evidence="2">GSM-AAB239-AS_SAM_17_03QT</strain>
        <tissue evidence="2">Leaf</tissue>
    </source>
</reference>